<reference evidence="2 3" key="1">
    <citation type="submission" date="2006-03" db="EMBL/GenBank/DDBJ databases">
        <title>Complete sequence of chromosome of Nitrobacter hamburgensis X14.</title>
        <authorList>
            <consortium name="US DOE Joint Genome Institute"/>
            <person name="Copeland A."/>
            <person name="Lucas S."/>
            <person name="Lapidus A."/>
            <person name="Barry K."/>
            <person name="Detter J.C."/>
            <person name="Glavina del Rio T."/>
            <person name="Hammon N."/>
            <person name="Israni S."/>
            <person name="Dalin E."/>
            <person name="Tice H."/>
            <person name="Pitluck S."/>
            <person name="Chain P."/>
            <person name="Malfatti S."/>
            <person name="Shin M."/>
            <person name="Vergez L."/>
            <person name="Schmutz J."/>
            <person name="Larimer F."/>
            <person name="Land M."/>
            <person name="Hauser L."/>
            <person name="Kyrpides N."/>
            <person name="Ivanova N."/>
            <person name="Ward B."/>
            <person name="Arp D."/>
            <person name="Klotz M."/>
            <person name="Stein L."/>
            <person name="O'Mullan G."/>
            <person name="Starkenburg S."/>
            <person name="Sayavedra L."/>
            <person name="Poret-Peterson A.T."/>
            <person name="Gentry M.E."/>
            <person name="Bruce D."/>
            <person name="Richardson P."/>
        </authorList>
    </citation>
    <scope>NUCLEOTIDE SEQUENCE [LARGE SCALE GENOMIC DNA]</scope>
    <source>
        <strain evidence="3">DSM 10229 / NCIMB 13809 / X14</strain>
    </source>
</reference>
<evidence type="ECO:0000313" key="2">
    <source>
        <dbReference type="EMBL" id="ABE62928.1"/>
    </source>
</evidence>
<organism evidence="2 3">
    <name type="scientific">Nitrobacter hamburgensis (strain DSM 10229 / NCIMB 13809 / X14)</name>
    <dbReference type="NCBI Taxonomy" id="323097"/>
    <lineage>
        <taxon>Bacteria</taxon>
        <taxon>Pseudomonadati</taxon>
        <taxon>Pseudomonadota</taxon>
        <taxon>Alphaproteobacteria</taxon>
        <taxon>Hyphomicrobiales</taxon>
        <taxon>Nitrobacteraceae</taxon>
        <taxon>Nitrobacter</taxon>
    </lineage>
</organism>
<protein>
    <submittedName>
        <fullName evidence="2">Uncharacterized protein</fullName>
    </submittedName>
</protein>
<dbReference type="HOGENOM" id="CLU_1501970_0_0_5"/>
<dbReference type="eggNOG" id="ENOG5031GFQ">
    <property type="taxonomic scope" value="Bacteria"/>
</dbReference>
<keyword evidence="1" id="KW-0812">Transmembrane</keyword>
<accession>Q1QLG9</accession>
<keyword evidence="1" id="KW-1133">Transmembrane helix</keyword>
<keyword evidence="1" id="KW-0472">Membrane</keyword>
<dbReference type="EMBL" id="CP000319">
    <property type="protein sequence ID" value="ABE62928.1"/>
    <property type="molecule type" value="Genomic_DNA"/>
</dbReference>
<name>Q1QLG9_NITHX</name>
<dbReference type="Proteomes" id="UP000001953">
    <property type="component" value="Chromosome"/>
</dbReference>
<evidence type="ECO:0000256" key="1">
    <source>
        <dbReference type="SAM" id="Phobius"/>
    </source>
</evidence>
<gene>
    <name evidence="2" type="ordered locus">Nham_2131</name>
</gene>
<dbReference type="RefSeq" id="WP_011510607.1">
    <property type="nucleotide sequence ID" value="NC_007964.1"/>
</dbReference>
<feature type="transmembrane region" description="Helical" evidence="1">
    <location>
        <begin position="142"/>
        <end position="164"/>
    </location>
</feature>
<dbReference type="KEGG" id="nha:Nham_2131"/>
<dbReference type="OrthoDB" id="9858960at2"/>
<evidence type="ECO:0000313" key="3">
    <source>
        <dbReference type="Proteomes" id="UP000001953"/>
    </source>
</evidence>
<feature type="transmembrane region" description="Helical" evidence="1">
    <location>
        <begin position="47"/>
        <end position="70"/>
    </location>
</feature>
<dbReference type="AlphaFoldDB" id="Q1QLG9"/>
<sequence length="179" mass="19967">MAENNTPPFDRAKWTYELNRENAHRQHDATRELFHYINKASIEAGNIALKTLVVINGSAAITILTFLGGVAAKREIDFLKVANVASTIKWFAFGVALAVLAMALSYLTNYTMAGTIASKRATYEHPFIVDGPKFRTWRRWNILFHIAAVLVAFVSLGLFVYGMFLTSDAVRHPLASSEM</sequence>
<feature type="transmembrane region" description="Helical" evidence="1">
    <location>
        <begin position="90"/>
        <end position="110"/>
    </location>
</feature>
<keyword evidence="3" id="KW-1185">Reference proteome</keyword>
<proteinExistence type="predicted"/>